<evidence type="ECO:0000256" key="3">
    <source>
        <dbReference type="ARBA" id="ARBA00022729"/>
    </source>
</evidence>
<feature type="transmembrane region" description="Helical" evidence="7">
    <location>
        <begin position="389"/>
        <end position="410"/>
    </location>
</feature>
<feature type="signal peptide" evidence="8">
    <location>
        <begin position="1"/>
        <end position="23"/>
    </location>
</feature>
<evidence type="ECO:0000256" key="5">
    <source>
        <dbReference type="ARBA" id="ARBA00023136"/>
    </source>
</evidence>
<name>A0A0J6FRK6_COCPO</name>
<keyword evidence="4 7" id="KW-1133">Transmembrane helix</keyword>
<keyword evidence="5 7" id="KW-0472">Membrane</keyword>
<gene>
    <name evidence="10" type="ORF">CPAG_08374</name>
</gene>
<evidence type="ECO:0000313" key="11">
    <source>
        <dbReference type="Proteomes" id="UP000054567"/>
    </source>
</evidence>
<evidence type="ECO:0000259" key="9">
    <source>
        <dbReference type="PROSITE" id="PS51328"/>
    </source>
</evidence>
<dbReference type="GO" id="GO:0005793">
    <property type="term" value="C:endoplasmic reticulum-Golgi intermediate compartment"/>
    <property type="evidence" value="ECO:0007669"/>
    <property type="project" value="TreeGrafter"/>
</dbReference>
<evidence type="ECO:0000256" key="7">
    <source>
        <dbReference type="SAM" id="Phobius"/>
    </source>
</evidence>
<dbReference type="InterPro" id="IPR013320">
    <property type="entry name" value="ConA-like_dom_sf"/>
</dbReference>
<dbReference type="VEuPathDB" id="FungiDB:CPAG_08374"/>
<proteinExistence type="predicted"/>
<dbReference type="InterPro" id="IPR005052">
    <property type="entry name" value="Lectin_leg"/>
</dbReference>
<dbReference type="AlphaFoldDB" id="A0A0J6FRK6"/>
<evidence type="ECO:0000256" key="6">
    <source>
        <dbReference type="SAM" id="MobiDB-lite"/>
    </source>
</evidence>
<reference evidence="11" key="2">
    <citation type="journal article" date="2009" name="Genome Res.">
        <title>Comparative genomic analyses of the human fungal pathogens Coccidioides and their relatives.</title>
        <authorList>
            <person name="Sharpton T.J."/>
            <person name="Stajich J.E."/>
            <person name="Rounsley S.D."/>
            <person name="Gardner M.J."/>
            <person name="Wortman J.R."/>
            <person name="Jordar V.S."/>
            <person name="Maiti R."/>
            <person name="Kodira C.D."/>
            <person name="Neafsey D.E."/>
            <person name="Zeng Q."/>
            <person name="Hung C.-Y."/>
            <person name="McMahan C."/>
            <person name="Muszewska A."/>
            <person name="Grynberg M."/>
            <person name="Mandel M.A."/>
            <person name="Kellner E.M."/>
            <person name="Barker B.M."/>
            <person name="Galgiani J.N."/>
            <person name="Orbach M.J."/>
            <person name="Kirkland T.N."/>
            <person name="Cole G.T."/>
            <person name="Henn M.R."/>
            <person name="Birren B.W."/>
            <person name="Taylor J.W."/>
        </authorList>
    </citation>
    <scope>NUCLEOTIDE SEQUENCE [LARGE SCALE GENOMIC DNA]</scope>
    <source>
        <strain evidence="11">RMSCC 3488</strain>
    </source>
</reference>
<dbReference type="InterPro" id="IPR035661">
    <property type="entry name" value="EMP46/EMP47_N"/>
</dbReference>
<sequence length="422" mass="47319">MILSSSIGRILALSSSLVALSSADTLVERTSFGNGNRISADMSSLPGWQLSGDGFIPEIMSDRIIMTPPYPGRKRGAMWTLDPVSQSEWTVDFEFRVNGEDGPGGNIQLWYVKNGQVDVGSQDIYSVSRFDGLAITIDSSQGRGMVRGFLNDGTTDYRTHRNVDSLAFGHCEYFYRNLGRPSQITIKQTMFSFEVLIDKRSCFHTKKVFLPVGNTFGITASSTDYPDSFEVFKFALSVPRPGSDSGASQNQRSHQAQQPPVQRSNTNQQASPDGLSGVQTQIKNIQDRLHTLSTSTERLLNDLALLSKKFDERNQELARNSANRDQVSSVDQRVMRLERMIERVQKDLAGKDYQRHFTKLEEALRHSHSGLLENLHDSSHRILSSAPRMGFFIFLVVALQLSLAGAYVFYKKRRANMPKKFL</sequence>
<evidence type="ECO:0000313" key="10">
    <source>
        <dbReference type="EMBL" id="KMM72075.1"/>
    </source>
</evidence>
<dbReference type="OrthoDB" id="10265193at2759"/>
<keyword evidence="2 7" id="KW-0812">Transmembrane</keyword>
<dbReference type="InterPro" id="IPR051136">
    <property type="entry name" value="Intracellular_Lectin-GPT"/>
</dbReference>
<accession>A0A0J6FRK6</accession>
<comment type="subcellular location">
    <subcellularLocation>
        <location evidence="1">Membrane</location>
        <topology evidence="1">Single-pass type I membrane protein</topology>
    </subcellularLocation>
</comment>
<feature type="compositionally biased region" description="Polar residues" evidence="6">
    <location>
        <begin position="245"/>
        <end position="276"/>
    </location>
</feature>
<dbReference type="SUPFAM" id="SSF49899">
    <property type="entry name" value="Concanavalin A-like lectins/glucanases"/>
    <property type="match status" value="1"/>
</dbReference>
<dbReference type="Pfam" id="PF03388">
    <property type="entry name" value="Lectin_leg-like"/>
    <property type="match status" value="1"/>
</dbReference>
<feature type="chain" id="PRO_5005271428" description="L-type lectin-like domain-containing protein" evidence="8">
    <location>
        <begin position="24"/>
        <end position="422"/>
    </location>
</feature>
<dbReference type="PANTHER" id="PTHR12223:SF28">
    <property type="entry name" value="LECTIN, MANNOSE BINDING 1 LIKE"/>
    <property type="match status" value="1"/>
</dbReference>
<dbReference type="GO" id="GO:0000139">
    <property type="term" value="C:Golgi membrane"/>
    <property type="evidence" value="ECO:0007669"/>
    <property type="project" value="TreeGrafter"/>
</dbReference>
<feature type="domain" description="L-type lectin-like" evidence="9">
    <location>
        <begin position="24"/>
        <end position="239"/>
    </location>
</feature>
<dbReference type="PANTHER" id="PTHR12223">
    <property type="entry name" value="VESICULAR MANNOSE-BINDING LECTIN"/>
    <property type="match status" value="1"/>
</dbReference>
<evidence type="ECO:0000256" key="1">
    <source>
        <dbReference type="ARBA" id="ARBA00004479"/>
    </source>
</evidence>
<dbReference type="CDD" id="cd06903">
    <property type="entry name" value="lectin_EMP46_EMP47"/>
    <property type="match status" value="1"/>
</dbReference>
<reference evidence="10 11" key="1">
    <citation type="submission" date="2007-06" db="EMBL/GenBank/DDBJ databases">
        <title>The Genome Sequence of Coccidioides posadasii RMSCC_3488.</title>
        <authorList>
            <consortium name="Coccidioides Genome Resources Consortium"/>
            <consortium name="The Broad Institute Genome Sequencing Platform"/>
            <person name="Henn M.R."/>
            <person name="Sykes S."/>
            <person name="Young S."/>
            <person name="Jaffe D."/>
            <person name="Berlin A."/>
            <person name="Alvarez P."/>
            <person name="Butler J."/>
            <person name="Gnerre S."/>
            <person name="Grabherr M."/>
            <person name="Mauceli E."/>
            <person name="Brockman W."/>
            <person name="Kodira C."/>
            <person name="Alvarado L."/>
            <person name="Zeng Q."/>
            <person name="Crawford M."/>
            <person name="Antoine C."/>
            <person name="Devon K."/>
            <person name="Galgiani J."/>
            <person name="Orsborn K."/>
            <person name="Lewis M.L."/>
            <person name="Nusbaum C."/>
            <person name="Galagan J."/>
            <person name="Birren B."/>
        </authorList>
    </citation>
    <scope>NUCLEOTIDE SEQUENCE [LARGE SCALE GENOMIC DNA]</scope>
    <source>
        <strain evidence="10 11">RMSCC 3488</strain>
    </source>
</reference>
<evidence type="ECO:0000256" key="2">
    <source>
        <dbReference type="ARBA" id="ARBA00022692"/>
    </source>
</evidence>
<dbReference type="GO" id="GO:0005537">
    <property type="term" value="F:D-mannose binding"/>
    <property type="evidence" value="ECO:0007669"/>
    <property type="project" value="TreeGrafter"/>
</dbReference>
<keyword evidence="3 8" id="KW-0732">Signal</keyword>
<organism evidence="10 11">
    <name type="scientific">Coccidioides posadasii RMSCC 3488</name>
    <dbReference type="NCBI Taxonomy" id="454284"/>
    <lineage>
        <taxon>Eukaryota</taxon>
        <taxon>Fungi</taxon>
        <taxon>Dikarya</taxon>
        <taxon>Ascomycota</taxon>
        <taxon>Pezizomycotina</taxon>
        <taxon>Eurotiomycetes</taxon>
        <taxon>Eurotiomycetidae</taxon>
        <taxon>Onygenales</taxon>
        <taxon>Onygenaceae</taxon>
        <taxon>Coccidioides</taxon>
    </lineage>
</organism>
<dbReference type="GO" id="GO:0006888">
    <property type="term" value="P:endoplasmic reticulum to Golgi vesicle-mediated transport"/>
    <property type="evidence" value="ECO:0007669"/>
    <property type="project" value="TreeGrafter"/>
</dbReference>
<reference evidence="11" key="3">
    <citation type="journal article" date="2010" name="Genome Res.">
        <title>Population genomic sequencing of Coccidioides fungi reveals recent hybridization and transposon control.</title>
        <authorList>
            <person name="Neafsey D.E."/>
            <person name="Barker B.M."/>
            <person name="Sharpton T.J."/>
            <person name="Stajich J.E."/>
            <person name="Park D.J."/>
            <person name="Whiston E."/>
            <person name="Hung C.-Y."/>
            <person name="McMahan C."/>
            <person name="White J."/>
            <person name="Sykes S."/>
            <person name="Heiman D."/>
            <person name="Young S."/>
            <person name="Zeng Q."/>
            <person name="Abouelleil A."/>
            <person name="Aftuck L."/>
            <person name="Bessette D."/>
            <person name="Brown A."/>
            <person name="FitzGerald M."/>
            <person name="Lui A."/>
            <person name="Macdonald J.P."/>
            <person name="Priest M."/>
            <person name="Orbach M.J."/>
            <person name="Galgiani J.N."/>
            <person name="Kirkland T.N."/>
            <person name="Cole G.T."/>
            <person name="Birren B.W."/>
            <person name="Henn M.R."/>
            <person name="Taylor J.W."/>
            <person name="Rounsley S.D."/>
        </authorList>
    </citation>
    <scope>NUCLEOTIDE SEQUENCE [LARGE SCALE GENOMIC DNA]</scope>
    <source>
        <strain evidence="11">RMSCC 3488</strain>
    </source>
</reference>
<dbReference type="Proteomes" id="UP000054567">
    <property type="component" value="Unassembled WGS sequence"/>
</dbReference>
<protein>
    <recommendedName>
        <fullName evidence="9">L-type lectin-like domain-containing protein</fullName>
    </recommendedName>
</protein>
<dbReference type="GO" id="GO:0005789">
    <property type="term" value="C:endoplasmic reticulum membrane"/>
    <property type="evidence" value="ECO:0007669"/>
    <property type="project" value="TreeGrafter"/>
</dbReference>
<dbReference type="EMBL" id="DS268113">
    <property type="protein sequence ID" value="KMM72075.1"/>
    <property type="molecule type" value="Genomic_DNA"/>
</dbReference>
<dbReference type="PROSITE" id="PS51328">
    <property type="entry name" value="L_LECTIN_LIKE"/>
    <property type="match status" value="1"/>
</dbReference>
<dbReference type="Gene3D" id="2.60.120.200">
    <property type="match status" value="1"/>
</dbReference>
<evidence type="ECO:0000256" key="8">
    <source>
        <dbReference type="SAM" id="SignalP"/>
    </source>
</evidence>
<dbReference type="GO" id="GO:0030134">
    <property type="term" value="C:COPII-coated ER to Golgi transport vesicle"/>
    <property type="evidence" value="ECO:0007669"/>
    <property type="project" value="TreeGrafter"/>
</dbReference>
<evidence type="ECO:0000256" key="4">
    <source>
        <dbReference type="ARBA" id="ARBA00022989"/>
    </source>
</evidence>
<feature type="region of interest" description="Disordered" evidence="6">
    <location>
        <begin position="240"/>
        <end position="276"/>
    </location>
</feature>